<organism evidence="1 2">
    <name type="scientific">Chaenocephalus aceratus</name>
    <name type="common">Blackfin icefish</name>
    <name type="synonym">Chaenichthys aceratus</name>
    <dbReference type="NCBI Taxonomy" id="36190"/>
    <lineage>
        <taxon>Eukaryota</taxon>
        <taxon>Metazoa</taxon>
        <taxon>Chordata</taxon>
        <taxon>Craniata</taxon>
        <taxon>Vertebrata</taxon>
        <taxon>Euteleostomi</taxon>
        <taxon>Actinopterygii</taxon>
        <taxon>Neopterygii</taxon>
        <taxon>Teleostei</taxon>
        <taxon>Neoteleostei</taxon>
        <taxon>Acanthomorphata</taxon>
        <taxon>Eupercaria</taxon>
        <taxon>Perciformes</taxon>
        <taxon>Notothenioidei</taxon>
        <taxon>Channichthyidae</taxon>
        <taxon>Chaenocephalus</taxon>
    </lineage>
</organism>
<sequence length="87" mass="9703">MPRRQRRDFSQTLLLILTRDSRLHTPAKLLIGQLLGCRLGPAQREKRDGLQPSMGDFGNYECVTSEAPSPSLFLECVTSEAPSPSLF</sequence>
<dbReference type="Proteomes" id="UP001057452">
    <property type="component" value="Chromosome 5"/>
</dbReference>
<reference evidence="1" key="1">
    <citation type="submission" date="2022-05" db="EMBL/GenBank/DDBJ databases">
        <title>Chromosome-level genome of Chaenocephalus aceratus.</title>
        <authorList>
            <person name="Park H."/>
        </authorList>
    </citation>
    <scope>NUCLEOTIDE SEQUENCE</scope>
    <source>
        <strain evidence="1">KU_202001</strain>
    </source>
</reference>
<keyword evidence="2" id="KW-1185">Reference proteome</keyword>
<accession>A0ACB9XKM6</accession>
<evidence type="ECO:0000313" key="2">
    <source>
        <dbReference type="Proteomes" id="UP001057452"/>
    </source>
</evidence>
<protein>
    <submittedName>
        <fullName evidence="1">Uncharacterized protein</fullName>
    </submittedName>
</protein>
<evidence type="ECO:0000313" key="1">
    <source>
        <dbReference type="EMBL" id="KAI4827036.1"/>
    </source>
</evidence>
<gene>
    <name evidence="1" type="ORF">KUCAC02_030464</name>
</gene>
<comment type="caution">
    <text evidence="1">The sequence shown here is derived from an EMBL/GenBank/DDBJ whole genome shotgun (WGS) entry which is preliminary data.</text>
</comment>
<name>A0ACB9XKM6_CHAAC</name>
<dbReference type="EMBL" id="CM043789">
    <property type="protein sequence ID" value="KAI4827036.1"/>
    <property type="molecule type" value="Genomic_DNA"/>
</dbReference>
<proteinExistence type="predicted"/>